<protein>
    <submittedName>
        <fullName evidence="1">Uncharacterized protein</fullName>
    </submittedName>
</protein>
<dbReference type="AlphaFoldDB" id="A0A5B7HY76"/>
<dbReference type="EMBL" id="VSRR010039769">
    <property type="protein sequence ID" value="MPC74815.1"/>
    <property type="molecule type" value="Genomic_DNA"/>
</dbReference>
<organism evidence="1 2">
    <name type="scientific">Portunus trituberculatus</name>
    <name type="common">Swimming crab</name>
    <name type="synonym">Neptunus trituberculatus</name>
    <dbReference type="NCBI Taxonomy" id="210409"/>
    <lineage>
        <taxon>Eukaryota</taxon>
        <taxon>Metazoa</taxon>
        <taxon>Ecdysozoa</taxon>
        <taxon>Arthropoda</taxon>
        <taxon>Crustacea</taxon>
        <taxon>Multicrustacea</taxon>
        <taxon>Malacostraca</taxon>
        <taxon>Eumalacostraca</taxon>
        <taxon>Eucarida</taxon>
        <taxon>Decapoda</taxon>
        <taxon>Pleocyemata</taxon>
        <taxon>Brachyura</taxon>
        <taxon>Eubrachyura</taxon>
        <taxon>Portunoidea</taxon>
        <taxon>Portunidae</taxon>
        <taxon>Portuninae</taxon>
        <taxon>Portunus</taxon>
    </lineage>
</organism>
<name>A0A5B7HY76_PORTR</name>
<proteinExistence type="predicted"/>
<keyword evidence="2" id="KW-1185">Reference proteome</keyword>
<sequence>MSFRKSLQAVHFVRDLCLPRLAPLQSLANRGLEAGIQS</sequence>
<dbReference type="Proteomes" id="UP000324222">
    <property type="component" value="Unassembled WGS sequence"/>
</dbReference>
<accession>A0A5B7HY76</accession>
<evidence type="ECO:0000313" key="2">
    <source>
        <dbReference type="Proteomes" id="UP000324222"/>
    </source>
</evidence>
<reference evidence="1 2" key="1">
    <citation type="submission" date="2019-05" db="EMBL/GenBank/DDBJ databases">
        <title>Another draft genome of Portunus trituberculatus and its Hox gene families provides insights of decapod evolution.</title>
        <authorList>
            <person name="Jeong J.-H."/>
            <person name="Song I."/>
            <person name="Kim S."/>
            <person name="Choi T."/>
            <person name="Kim D."/>
            <person name="Ryu S."/>
            <person name="Kim W."/>
        </authorList>
    </citation>
    <scope>NUCLEOTIDE SEQUENCE [LARGE SCALE GENOMIC DNA]</scope>
    <source>
        <tissue evidence="1">Muscle</tissue>
    </source>
</reference>
<evidence type="ECO:0000313" key="1">
    <source>
        <dbReference type="EMBL" id="MPC74815.1"/>
    </source>
</evidence>
<gene>
    <name evidence="1" type="ORF">E2C01_069191</name>
</gene>
<comment type="caution">
    <text evidence="1">The sequence shown here is derived from an EMBL/GenBank/DDBJ whole genome shotgun (WGS) entry which is preliminary data.</text>
</comment>